<dbReference type="GO" id="GO:0000976">
    <property type="term" value="F:transcription cis-regulatory region binding"/>
    <property type="evidence" value="ECO:0007669"/>
    <property type="project" value="TreeGrafter"/>
</dbReference>
<feature type="domain" description="Response regulatory" evidence="2">
    <location>
        <begin position="1"/>
        <end position="81"/>
    </location>
</feature>
<dbReference type="Pfam" id="PF00486">
    <property type="entry name" value="Trans_reg_C"/>
    <property type="match status" value="1"/>
</dbReference>
<evidence type="ECO:0000259" key="3">
    <source>
        <dbReference type="PROSITE" id="PS51755"/>
    </source>
</evidence>
<keyword evidence="1" id="KW-0238">DNA-binding</keyword>
<dbReference type="AlphaFoldDB" id="A0A645I9J2"/>
<dbReference type="CDD" id="cd00383">
    <property type="entry name" value="trans_reg_C"/>
    <property type="match status" value="1"/>
</dbReference>
<evidence type="ECO:0000313" key="4">
    <source>
        <dbReference type="EMBL" id="MPN48001.1"/>
    </source>
</evidence>
<dbReference type="PANTHER" id="PTHR48111:SF73">
    <property type="entry name" value="ALKALINE PHOSPHATASE SYNTHESIS TRANSCRIPTIONAL REGULATORY PROTEIN PHOP"/>
    <property type="match status" value="1"/>
</dbReference>
<evidence type="ECO:0000256" key="1">
    <source>
        <dbReference type="ARBA" id="ARBA00023125"/>
    </source>
</evidence>
<dbReference type="Gene3D" id="6.10.250.690">
    <property type="match status" value="1"/>
</dbReference>
<proteinExistence type="predicted"/>
<sequence length="194" mass="21924">MALEIYRSNTIALVILDLMLPDITGEEVCRIIRSTARTPIIMLTAKVQESEILEGLQVGADDYLLKPFSPRIVVAKVGAVLRRFECDELASLPVSYNNGRLTIDFQSCLVKKDGEPVSLTTTQYKLLSTMAKAPNRIFTRDQLICYALEDEFDGFDRSIDTYIKGLRAKIETDRKNPEYIVTVYGIGYRFQGIE</sequence>
<evidence type="ECO:0000259" key="2">
    <source>
        <dbReference type="PROSITE" id="PS50110"/>
    </source>
</evidence>
<feature type="domain" description="OmpR/PhoB-type" evidence="3">
    <location>
        <begin position="93"/>
        <end position="192"/>
    </location>
</feature>
<gene>
    <name evidence="4" type="primary">srrA_90</name>
    <name evidence="4" type="ORF">SDC9_195605</name>
</gene>
<dbReference type="PANTHER" id="PTHR48111">
    <property type="entry name" value="REGULATOR OF RPOS"/>
    <property type="match status" value="1"/>
</dbReference>
<dbReference type="InterPro" id="IPR016032">
    <property type="entry name" value="Sig_transdc_resp-reg_C-effctor"/>
</dbReference>
<dbReference type="GO" id="GO:0000156">
    <property type="term" value="F:phosphorelay response regulator activity"/>
    <property type="evidence" value="ECO:0007669"/>
    <property type="project" value="TreeGrafter"/>
</dbReference>
<dbReference type="InterPro" id="IPR001789">
    <property type="entry name" value="Sig_transdc_resp-reg_receiver"/>
</dbReference>
<dbReference type="InterPro" id="IPR001867">
    <property type="entry name" value="OmpR/PhoB-type_DNA-bd"/>
</dbReference>
<dbReference type="GO" id="GO:0032993">
    <property type="term" value="C:protein-DNA complex"/>
    <property type="evidence" value="ECO:0007669"/>
    <property type="project" value="TreeGrafter"/>
</dbReference>
<name>A0A645I9J2_9ZZZZ</name>
<dbReference type="SMART" id="SM00448">
    <property type="entry name" value="REC"/>
    <property type="match status" value="1"/>
</dbReference>
<comment type="caution">
    <text evidence="4">The sequence shown here is derived from an EMBL/GenBank/DDBJ whole genome shotgun (WGS) entry which is preliminary data.</text>
</comment>
<dbReference type="InterPro" id="IPR011006">
    <property type="entry name" value="CheY-like_superfamily"/>
</dbReference>
<dbReference type="EMBL" id="VSSQ01109930">
    <property type="protein sequence ID" value="MPN48001.1"/>
    <property type="molecule type" value="Genomic_DNA"/>
</dbReference>
<reference evidence="4" key="1">
    <citation type="submission" date="2019-08" db="EMBL/GenBank/DDBJ databases">
        <authorList>
            <person name="Kucharzyk K."/>
            <person name="Murdoch R.W."/>
            <person name="Higgins S."/>
            <person name="Loffler F."/>
        </authorList>
    </citation>
    <scope>NUCLEOTIDE SEQUENCE</scope>
</reference>
<dbReference type="Pfam" id="PF00072">
    <property type="entry name" value="Response_reg"/>
    <property type="match status" value="1"/>
</dbReference>
<dbReference type="GO" id="GO:0005829">
    <property type="term" value="C:cytosol"/>
    <property type="evidence" value="ECO:0007669"/>
    <property type="project" value="TreeGrafter"/>
</dbReference>
<dbReference type="SUPFAM" id="SSF52172">
    <property type="entry name" value="CheY-like"/>
    <property type="match status" value="1"/>
</dbReference>
<dbReference type="GO" id="GO:0006355">
    <property type="term" value="P:regulation of DNA-templated transcription"/>
    <property type="evidence" value="ECO:0007669"/>
    <property type="project" value="InterPro"/>
</dbReference>
<organism evidence="4">
    <name type="scientific">bioreactor metagenome</name>
    <dbReference type="NCBI Taxonomy" id="1076179"/>
    <lineage>
        <taxon>unclassified sequences</taxon>
        <taxon>metagenomes</taxon>
        <taxon>ecological metagenomes</taxon>
    </lineage>
</organism>
<dbReference type="Gene3D" id="1.10.10.10">
    <property type="entry name" value="Winged helix-like DNA-binding domain superfamily/Winged helix DNA-binding domain"/>
    <property type="match status" value="1"/>
</dbReference>
<dbReference type="InterPro" id="IPR036388">
    <property type="entry name" value="WH-like_DNA-bd_sf"/>
</dbReference>
<dbReference type="PROSITE" id="PS51755">
    <property type="entry name" value="OMPR_PHOB"/>
    <property type="match status" value="1"/>
</dbReference>
<accession>A0A645I9J2</accession>
<dbReference type="SUPFAM" id="SSF46894">
    <property type="entry name" value="C-terminal effector domain of the bipartite response regulators"/>
    <property type="match status" value="1"/>
</dbReference>
<dbReference type="InterPro" id="IPR039420">
    <property type="entry name" value="WalR-like"/>
</dbReference>
<dbReference type="PROSITE" id="PS50110">
    <property type="entry name" value="RESPONSE_REGULATORY"/>
    <property type="match status" value="1"/>
</dbReference>
<dbReference type="SMART" id="SM00862">
    <property type="entry name" value="Trans_reg_C"/>
    <property type="match status" value="1"/>
</dbReference>
<dbReference type="Gene3D" id="3.40.50.2300">
    <property type="match status" value="1"/>
</dbReference>
<protein>
    <submittedName>
        <fullName evidence="4">Transcriptional regulatory protein SrrA</fullName>
    </submittedName>
</protein>